<evidence type="ECO:0000256" key="16">
    <source>
        <dbReference type="ARBA" id="ARBA00060373"/>
    </source>
</evidence>
<evidence type="ECO:0000256" key="13">
    <source>
        <dbReference type="ARBA" id="ARBA00024056"/>
    </source>
</evidence>
<comment type="catalytic activity">
    <reaction evidence="14">
        <text>[(1-&gt;4)-N-acetyl-beta-D-glucosaminyl](n) + n H2O = chitosan + n acetate</text>
        <dbReference type="Rhea" id="RHEA:10464"/>
        <dbReference type="Rhea" id="RHEA-COMP:9593"/>
        <dbReference type="Rhea" id="RHEA-COMP:9597"/>
        <dbReference type="ChEBI" id="CHEBI:15377"/>
        <dbReference type="ChEBI" id="CHEBI:17029"/>
        <dbReference type="ChEBI" id="CHEBI:30089"/>
        <dbReference type="ChEBI" id="CHEBI:57704"/>
        <dbReference type="EC" id="3.5.1.41"/>
    </reaction>
    <physiologicalReaction direction="left-to-right" evidence="14">
        <dbReference type="Rhea" id="RHEA:10465"/>
    </physiologicalReaction>
</comment>
<keyword evidence="9" id="KW-0325">Glycoprotein</keyword>
<dbReference type="GO" id="GO:0030476">
    <property type="term" value="P:ascospore wall assembly"/>
    <property type="evidence" value="ECO:0007669"/>
    <property type="project" value="EnsemblFungi"/>
</dbReference>
<feature type="domain" description="NodB homology" evidence="18">
    <location>
        <begin position="114"/>
        <end position="303"/>
    </location>
</feature>
<dbReference type="OMA" id="QWSIWAM"/>
<dbReference type="EC" id="3.5.1.41" evidence="13"/>
<evidence type="ECO:0000259" key="18">
    <source>
        <dbReference type="PROSITE" id="PS51677"/>
    </source>
</evidence>
<name>G0W9Z5_NAUDC</name>
<dbReference type="AlphaFoldDB" id="G0W9Z5"/>
<dbReference type="HOGENOM" id="CLU_030200_1_0_1"/>
<evidence type="ECO:0000256" key="3">
    <source>
        <dbReference type="ARBA" id="ARBA00022669"/>
    </source>
</evidence>
<keyword evidence="6" id="KW-0378">Hydrolase</keyword>
<feature type="signal peptide" evidence="17">
    <location>
        <begin position="1"/>
        <end position="22"/>
    </location>
</feature>
<evidence type="ECO:0000256" key="7">
    <source>
        <dbReference type="ARBA" id="ARBA00022969"/>
    </source>
</evidence>
<dbReference type="eggNOG" id="ENOG502QRIP">
    <property type="taxonomic scope" value="Eukaryota"/>
</dbReference>
<accession>G0W9Z5</accession>
<evidence type="ECO:0000256" key="6">
    <source>
        <dbReference type="ARBA" id="ARBA00022801"/>
    </source>
</evidence>
<evidence type="ECO:0000256" key="14">
    <source>
        <dbReference type="ARBA" id="ARBA00048494"/>
    </source>
</evidence>
<dbReference type="FunFam" id="3.20.20.370:FF:000008">
    <property type="entry name" value="Chitin deacetylase"/>
    <property type="match status" value="1"/>
</dbReference>
<keyword evidence="20" id="KW-1185">Reference proteome</keyword>
<organism evidence="19 20">
    <name type="scientific">Naumovozyma dairenensis (strain ATCC 10597 / BCRC 20456 / CBS 421 / NBRC 0211 / NRRL Y-12639)</name>
    <name type="common">Saccharomyces dairenensis</name>
    <dbReference type="NCBI Taxonomy" id="1071378"/>
    <lineage>
        <taxon>Eukaryota</taxon>
        <taxon>Fungi</taxon>
        <taxon>Dikarya</taxon>
        <taxon>Ascomycota</taxon>
        <taxon>Saccharomycotina</taxon>
        <taxon>Saccharomycetes</taxon>
        <taxon>Saccharomycetales</taxon>
        <taxon>Saccharomycetaceae</taxon>
        <taxon>Naumovozyma</taxon>
    </lineage>
</organism>
<keyword evidence="3" id="KW-0147">Chitin-binding</keyword>
<dbReference type="GO" id="GO:0008061">
    <property type="term" value="F:chitin binding"/>
    <property type="evidence" value="ECO:0007669"/>
    <property type="project" value="UniProtKB-KW"/>
</dbReference>
<evidence type="ECO:0000256" key="10">
    <source>
        <dbReference type="ARBA" id="ARBA00023277"/>
    </source>
</evidence>
<dbReference type="EMBL" id="HE580270">
    <property type="protein sequence ID" value="CCD24606.1"/>
    <property type="molecule type" value="Genomic_DNA"/>
</dbReference>
<comment type="function">
    <text evidence="15">Hydrolyzes the N-acetamido groups of N-acetyl-D-glucosamine residues in chitin to form chitosan and acetate. Chitosan is a component of the spore wall.</text>
</comment>
<evidence type="ECO:0000313" key="19">
    <source>
        <dbReference type="EMBL" id="CCD24606.1"/>
    </source>
</evidence>
<keyword evidence="5 17" id="KW-0732">Signal</keyword>
<dbReference type="GO" id="GO:0046872">
    <property type="term" value="F:metal ion binding"/>
    <property type="evidence" value="ECO:0007669"/>
    <property type="project" value="UniProtKB-KW"/>
</dbReference>
<dbReference type="OrthoDB" id="2125469at2759"/>
<evidence type="ECO:0000256" key="5">
    <source>
        <dbReference type="ARBA" id="ARBA00022729"/>
    </source>
</evidence>
<dbReference type="Proteomes" id="UP000000689">
    <property type="component" value="Chromosome 4"/>
</dbReference>
<dbReference type="Pfam" id="PF01522">
    <property type="entry name" value="Polysacc_deac_1"/>
    <property type="match status" value="1"/>
</dbReference>
<dbReference type="GeneID" id="11495263"/>
<evidence type="ECO:0000256" key="2">
    <source>
        <dbReference type="ARBA" id="ARBA00010973"/>
    </source>
</evidence>
<dbReference type="KEGG" id="ndi:NDAI_0D02920"/>
<dbReference type="RefSeq" id="XP_003669849.1">
    <property type="nucleotide sequence ID" value="XM_003669801.1"/>
</dbReference>
<dbReference type="PROSITE" id="PS51677">
    <property type="entry name" value="NODB"/>
    <property type="match status" value="1"/>
</dbReference>
<keyword evidence="4" id="KW-0479">Metal-binding</keyword>
<evidence type="ECO:0000256" key="9">
    <source>
        <dbReference type="ARBA" id="ARBA00023180"/>
    </source>
</evidence>
<dbReference type="PANTHER" id="PTHR10587:SF133">
    <property type="entry name" value="CHITIN DEACETYLASE 1-RELATED"/>
    <property type="match status" value="1"/>
</dbReference>
<comment type="subcellular location">
    <subcellularLocation>
        <location evidence="16">Prospore</location>
    </subcellularLocation>
</comment>
<evidence type="ECO:0000256" key="15">
    <source>
        <dbReference type="ARBA" id="ARBA00054095"/>
    </source>
</evidence>
<sequence length="306" mass="34724">MKSSLILLSFSLAALTVSAGEASDPDVITSKASDIEFVGEQYRQLPFPRWLTEFTGMTRWPDLDPPYIPLDFIDMDKIPDFKPYRQGLCGVNPRDACSFDCDNCIAHDDVYTCPKLSQTFDDGPSPATLRLLNKLKHNTTFFALGINTVNHPDIYRKTMEAGHLMGSHTWSHAYLPSLSNEQIIAQIQWSIWAMNATGHHFPKWFRPPYGGIDNRVRAITRQFGLQAALWNHDTFDWKLVSNDPIRTEEQIYEEVRKWKSQGGGLILEHDGSHRPVDVALNVIDILGPDQMTVAQCVNGPDYIRNF</sequence>
<dbReference type="SUPFAM" id="SSF88713">
    <property type="entry name" value="Glycoside hydrolase/deacetylase"/>
    <property type="match status" value="1"/>
</dbReference>
<keyword evidence="8" id="KW-0146">Chitin degradation</keyword>
<evidence type="ECO:0000256" key="4">
    <source>
        <dbReference type="ARBA" id="ARBA00022723"/>
    </source>
</evidence>
<evidence type="ECO:0000256" key="1">
    <source>
        <dbReference type="ARBA" id="ARBA00001941"/>
    </source>
</evidence>
<feature type="chain" id="PRO_5003411133" description="chitin deacetylase" evidence="17">
    <location>
        <begin position="23"/>
        <end position="306"/>
    </location>
</feature>
<evidence type="ECO:0000313" key="20">
    <source>
        <dbReference type="Proteomes" id="UP000000689"/>
    </source>
</evidence>
<proteinExistence type="inferred from homology"/>
<keyword evidence="10" id="KW-0119">Carbohydrate metabolism</keyword>
<gene>
    <name evidence="19" type="primary">NDAI0D02920</name>
    <name evidence="19" type="ordered locus">NDAI_0D02920</name>
</gene>
<evidence type="ECO:0000256" key="11">
    <source>
        <dbReference type="ARBA" id="ARBA00023285"/>
    </source>
</evidence>
<dbReference type="InterPro" id="IPR050248">
    <property type="entry name" value="Polysacc_deacetylase_ArnD"/>
</dbReference>
<dbReference type="GO" id="GO:0006032">
    <property type="term" value="P:chitin catabolic process"/>
    <property type="evidence" value="ECO:0007669"/>
    <property type="project" value="UniProtKB-KW"/>
</dbReference>
<keyword evidence="7" id="KW-0749">Sporulation</keyword>
<dbReference type="GO" id="GO:0005628">
    <property type="term" value="C:prospore membrane"/>
    <property type="evidence" value="ECO:0007669"/>
    <property type="project" value="TreeGrafter"/>
</dbReference>
<comment type="cofactor">
    <cofactor evidence="1">
        <name>Co(2+)</name>
        <dbReference type="ChEBI" id="CHEBI:48828"/>
    </cofactor>
</comment>
<keyword evidence="12" id="KW-0624">Polysaccharide degradation</keyword>
<dbReference type="GO" id="GO:0004099">
    <property type="term" value="F:chitin deacetylase activity"/>
    <property type="evidence" value="ECO:0007669"/>
    <property type="project" value="UniProtKB-EC"/>
</dbReference>
<dbReference type="Gene3D" id="3.20.20.370">
    <property type="entry name" value="Glycoside hydrolase/deacetylase"/>
    <property type="match status" value="1"/>
</dbReference>
<dbReference type="STRING" id="1071378.G0W9Z5"/>
<evidence type="ECO:0000256" key="12">
    <source>
        <dbReference type="ARBA" id="ARBA00023326"/>
    </source>
</evidence>
<evidence type="ECO:0000256" key="17">
    <source>
        <dbReference type="SAM" id="SignalP"/>
    </source>
</evidence>
<evidence type="ECO:0000256" key="8">
    <source>
        <dbReference type="ARBA" id="ARBA00023024"/>
    </source>
</evidence>
<dbReference type="GO" id="GO:0000272">
    <property type="term" value="P:polysaccharide catabolic process"/>
    <property type="evidence" value="ECO:0007669"/>
    <property type="project" value="UniProtKB-KW"/>
</dbReference>
<dbReference type="InterPro" id="IPR002509">
    <property type="entry name" value="NODB_dom"/>
</dbReference>
<protein>
    <recommendedName>
        <fullName evidence="13">chitin deacetylase</fullName>
        <ecNumber evidence="13">3.5.1.41</ecNumber>
    </recommendedName>
</protein>
<dbReference type="InterPro" id="IPR011330">
    <property type="entry name" value="Glyco_hydro/deAcase_b/a-brl"/>
</dbReference>
<comment type="similarity">
    <text evidence="2">Belongs to the polysaccharide deacetylase family.</text>
</comment>
<reference evidence="19 20" key="1">
    <citation type="journal article" date="2011" name="Proc. Natl. Acad. Sci. U.S.A.">
        <title>Evolutionary erosion of yeast sex chromosomes by mating-type switching accidents.</title>
        <authorList>
            <person name="Gordon J.L."/>
            <person name="Armisen D."/>
            <person name="Proux-Wera E."/>
            <person name="Oheigeartaigh S.S."/>
            <person name="Byrne K.P."/>
            <person name="Wolfe K.H."/>
        </authorList>
    </citation>
    <scope>NUCLEOTIDE SEQUENCE [LARGE SCALE GENOMIC DNA]</scope>
    <source>
        <strain evidence="20">ATCC 10597 / BCRC 20456 / CBS 421 / NBRC 0211 / NRRL Y-12639</strain>
    </source>
</reference>
<dbReference type="PANTHER" id="PTHR10587">
    <property type="entry name" value="GLYCOSYL TRANSFERASE-RELATED"/>
    <property type="match status" value="1"/>
</dbReference>
<keyword evidence="11" id="KW-0170">Cobalt</keyword>